<dbReference type="InterPro" id="IPR050697">
    <property type="entry name" value="Adenylyl/Guanylyl_Cyclase_3/4"/>
</dbReference>
<dbReference type="SMART" id="SM00044">
    <property type="entry name" value="CYCc"/>
    <property type="match status" value="1"/>
</dbReference>
<feature type="domain" description="Guanylate cyclase" evidence="3">
    <location>
        <begin position="414"/>
        <end position="546"/>
    </location>
</feature>
<dbReference type="Gene3D" id="3.30.70.1230">
    <property type="entry name" value="Nucleotide cyclase"/>
    <property type="match status" value="1"/>
</dbReference>
<dbReference type="RefSeq" id="WP_377471099.1">
    <property type="nucleotide sequence ID" value="NZ_JBHLWN010000062.1"/>
</dbReference>
<dbReference type="InterPro" id="IPR007890">
    <property type="entry name" value="CHASE2"/>
</dbReference>
<dbReference type="EMBL" id="JBHLWN010000062">
    <property type="protein sequence ID" value="MFC0213768.1"/>
    <property type="molecule type" value="Genomic_DNA"/>
</dbReference>
<dbReference type="InterPro" id="IPR001054">
    <property type="entry name" value="A/G_cyclase"/>
</dbReference>
<reference evidence="4 5" key="1">
    <citation type="submission" date="2024-09" db="EMBL/GenBank/DDBJ databases">
        <authorList>
            <person name="Sun Q."/>
            <person name="Mori K."/>
        </authorList>
    </citation>
    <scope>NUCLEOTIDE SEQUENCE [LARGE SCALE GENOMIC DNA]</scope>
    <source>
        <strain evidence="4 5">CCM 7759</strain>
    </source>
</reference>
<feature type="transmembrane region" description="Helical" evidence="2">
    <location>
        <begin position="7"/>
        <end position="26"/>
    </location>
</feature>
<dbReference type="Pfam" id="PF05226">
    <property type="entry name" value="CHASE2"/>
    <property type="match status" value="1"/>
</dbReference>
<organism evidence="4 5">
    <name type="scientific">Paenibacillus chartarius</name>
    <dbReference type="NCBI Taxonomy" id="747481"/>
    <lineage>
        <taxon>Bacteria</taxon>
        <taxon>Bacillati</taxon>
        <taxon>Bacillota</taxon>
        <taxon>Bacilli</taxon>
        <taxon>Bacillales</taxon>
        <taxon>Paenibacillaceae</taxon>
        <taxon>Paenibacillus</taxon>
    </lineage>
</organism>
<dbReference type="SUPFAM" id="SSF55073">
    <property type="entry name" value="Nucleotide cyclase"/>
    <property type="match status" value="1"/>
</dbReference>
<dbReference type="CDD" id="cd07302">
    <property type="entry name" value="CHD"/>
    <property type="match status" value="1"/>
</dbReference>
<comment type="similarity">
    <text evidence="1">Belongs to the adenylyl cyclase class-3 family.</text>
</comment>
<sequence>MKRSQLRTIWIGNIIAVFLLFVILITDSIKVLDYNLYDYDMESTMSGQPHEDIIVIGIDDKDIAGIGTFPWDRDVYIPLLKKLAGAKAVVFDITFASRSKDQSHDKAFADELKNHKNVIIPIVSKTDTELTNVVRYDADGYPLVYELNKAIPEIFEASIPGHINRIEDSDTGIREAWSAIKAVDKDGKATVYPSLSVQAVKLAGGNVDPYLNNDGKKLFNIKYDGASKDFLTMSFSNAVSDKVKPETFKDRIVLIGMTAASDDQGKTPVDTQMYLVYAHANMISQMLKGQHVTEGPDWLENVLIPLLAFLLTVLLTWRLRAISGVVYAVGSAIVLIAAQYVLFSATNTYISVIYGVAALLVAFLVNIAIKTYYESKQKNFITKQFGRYISPELVKEIAKSDQELQLGGINKELSILFLDIRGFTTLSEKLKPEEVVDFLNTMFNMITEKALQNHGTIDKFIGDAAMILFNAPLDVPNHPYYAVKTAWDIQQGMIQVREQIQQRHGVTVSCGIGINTGEVVVGNIGSYLRVDYTAIGDNVNTAARIESQTTANQILISEVTYELVKDYFETNFVAEKMMKGKTVAIKLYEVLGHKSAPAEAGQPMVS</sequence>
<evidence type="ECO:0000313" key="4">
    <source>
        <dbReference type="EMBL" id="MFC0213768.1"/>
    </source>
</evidence>
<dbReference type="Proteomes" id="UP001589776">
    <property type="component" value="Unassembled WGS sequence"/>
</dbReference>
<protein>
    <submittedName>
        <fullName evidence="4">CHASE2 domain-containing protein</fullName>
    </submittedName>
</protein>
<keyword evidence="5" id="KW-1185">Reference proteome</keyword>
<dbReference type="SMART" id="SM01080">
    <property type="entry name" value="CHASE2"/>
    <property type="match status" value="1"/>
</dbReference>
<evidence type="ECO:0000256" key="1">
    <source>
        <dbReference type="ARBA" id="ARBA00005381"/>
    </source>
</evidence>
<proteinExistence type="inferred from homology"/>
<dbReference type="InterPro" id="IPR029787">
    <property type="entry name" value="Nucleotide_cyclase"/>
</dbReference>
<accession>A0ABV6DME3</accession>
<keyword evidence="2" id="KW-0472">Membrane</keyword>
<keyword evidence="2" id="KW-0812">Transmembrane</keyword>
<dbReference type="PANTHER" id="PTHR43081:SF1">
    <property type="entry name" value="ADENYLATE CYCLASE, TERMINAL-DIFFERENTIATION SPECIFIC"/>
    <property type="match status" value="1"/>
</dbReference>
<name>A0ABV6DME3_9BACL</name>
<feature type="transmembrane region" description="Helical" evidence="2">
    <location>
        <begin position="324"/>
        <end position="343"/>
    </location>
</feature>
<evidence type="ECO:0000259" key="3">
    <source>
        <dbReference type="PROSITE" id="PS50125"/>
    </source>
</evidence>
<dbReference type="PROSITE" id="PS50125">
    <property type="entry name" value="GUANYLATE_CYCLASE_2"/>
    <property type="match status" value="1"/>
</dbReference>
<feature type="transmembrane region" description="Helical" evidence="2">
    <location>
        <begin position="298"/>
        <end position="317"/>
    </location>
</feature>
<evidence type="ECO:0000256" key="2">
    <source>
        <dbReference type="SAM" id="Phobius"/>
    </source>
</evidence>
<keyword evidence="2" id="KW-1133">Transmembrane helix</keyword>
<evidence type="ECO:0000313" key="5">
    <source>
        <dbReference type="Proteomes" id="UP001589776"/>
    </source>
</evidence>
<comment type="caution">
    <text evidence="4">The sequence shown here is derived from an EMBL/GenBank/DDBJ whole genome shotgun (WGS) entry which is preliminary data.</text>
</comment>
<gene>
    <name evidence="4" type="ORF">ACFFK0_15150</name>
</gene>
<dbReference type="PANTHER" id="PTHR43081">
    <property type="entry name" value="ADENYLATE CYCLASE, TERMINAL-DIFFERENTIATION SPECIFIC-RELATED"/>
    <property type="match status" value="1"/>
</dbReference>
<feature type="transmembrane region" description="Helical" evidence="2">
    <location>
        <begin position="349"/>
        <end position="369"/>
    </location>
</feature>
<dbReference type="Pfam" id="PF00211">
    <property type="entry name" value="Guanylate_cyc"/>
    <property type="match status" value="1"/>
</dbReference>